<comment type="similarity">
    <text evidence="4">Belongs to the hexokinase family.</text>
</comment>
<evidence type="ECO:0000256" key="9">
    <source>
        <dbReference type="ARBA" id="ARBA00022692"/>
    </source>
</evidence>
<accession>A0A395MZS4</accession>
<feature type="domain" description="Hexokinase C-terminal" evidence="21">
    <location>
        <begin position="857"/>
        <end position="1097"/>
    </location>
</feature>
<dbReference type="GO" id="GO:0006096">
    <property type="term" value="P:glycolytic process"/>
    <property type="evidence" value="ECO:0007669"/>
    <property type="project" value="UniProtKB-UniPathway"/>
</dbReference>
<keyword evidence="10" id="KW-0547">Nucleotide-binding</keyword>
<dbReference type="InterPro" id="IPR001312">
    <property type="entry name" value="Hexokinase"/>
</dbReference>
<evidence type="ECO:0000259" key="21">
    <source>
        <dbReference type="Pfam" id="PF03727"/>
    </source>
</evidence>
<feature type="domain" description="Bicarbonate transporter-like transmembrane" evidence="20">
    <location>
        <begin position="218"/>
        <end position="561"/>
    </location>
</feature>
<dbReference type="GO" id="GO:0004340">
    <property type="term" value="F:glucokinase activity"/>
    <property type="evidence" value="ECO:0007669"/>
    <property type="project" value="TreeGrafter"/>
</dbReference>
<dbReference type="GO" id="GO:0005774">
    <property type="term" value="C:vacuolar membrane"/>
    <property type="evidence" value="ECO:0007669"/>
    <property type="project" value="UniProtKB-SubCell"/>
</dbReference>
<evidence type="ECO:0000256" key="7">
    <source>
        <dbReference type="ARBA" id="ARBA00022554"/>
    </source>
</evidence>
<keyword evidence="7" id="KW-0926">Vacuole</keyword>
<dbReference type="EMBL" id="PXXK01000042">
    <property type="protein sequence ID" value="RFN53418.1"/>
    <property type="molecule type" value="Genomic_DNA"/>
</dbReference>
<evidence type="ECO:0000256" key="13">
    <source>
        <dbReference type="ARBA" id="ARBA00022989"/>
    </source>
</evidence>
<comment type="similarity">
    <text evidence="5">Belongs to the anion exchanger (TC 2.A.31) family.</text>
</comment>
<dbReference type="Pfam" id="PF03727">
    <property type="entry name" value="Hexokinase_2"/>
    <property type="match status" value="1"/>
</dbReference>
<evidence type="ECO:0000256" key="1">
    <source>
        <dbReference type="ARBA" id="ARBA00004128"/>
    </source>
</evidence>
<comment type="catalytic activity">
    <reaction evidence="17">
        <text>D-fructose + ATP = D-fructose 6-phosphate + ADP + H(+)</text>
        <dbReference type="Rhea" id="RHEA:16125"/>
        <dbReference type="ChEBI" id="CHEBI:15378"/>
        <dbReference type="ChEBI" id="CHEBI:30616"/>
        <dbReference type="ChEBI" id="CHEBI:37721"/>
        <dbReference type="ChEBI" id="CHEBI:61527"/>
        <dbReference type="ChEBI" id="CHEBI:456216"/>
        <dbReference type="EC" id="2.7.1.1"/>
    </reaction>
    <physiologicalReaction direction="left-to-right" evidence="17">
        <dbReference type="Rhea" id="RHEA:16126"/>
    </physiologicalReaction>
</comment>
<evidence type="ECO:0000256" key="12">
    <source>
        <dbReference type="ARBA" id="ARBA00022840"/>
    </source>
</evidence>
<keyword evidence="11" id="KW-0418">Kinase</keyword>
<dbReference type="Pfam" id="PF00349">
    <property type="entry name" value="Hexokinase_1"/>
    <property type="match status" value="1"/>
</dbReference>
<evidence type="ECO:0000256" key="5">
    <source>
        <dbReference type="ARBA" id="ARBA00010993"/>
    </source>
</evidence>
<keyword evidence="9" id="KW-0812">Transmembrane</keyword>
<evidence type="ECO:0000256" key="8">
    <source>
        <dbReference type="ARBA" id="ARBA00022679"/>
    </source>
</evidence>
<comment type="catalytic activity">
    <reaction evidence="16">
        <text>a D-hexose + ATP = a D-hexose 6-phosphate + ADP + H(+)</text>
        <dbReference type="Rhea" id="RHEA:22740"/>
        <dbReference type="ChEBI" id="CHEBI:4194"/>
        <dbReference type="ChEBI" id="CHEBI:15378"/>
        <dbReference type="ChEBI" id="CHEBI:30616"/>
        <dbReference type="ChEBI" id="CHEBI:229467"/>
        <dbReference type="ChEBI" id="CHEBI:456216"/>
        <dbReference type="EC" id="2.7.1.1"/>
    </reaction>
    <physiologicalReaction direction="left-to-right" evidence="16">
        <dbReference type="Rhea" id="RHEA:22741"/>
    </physiologicalReaction>
</comment>
<dbReference type="UniPathway" id="UPA00109">
    <property type="reaction ID" value="UER00180"/>
</dbReference>
<dbReference type="STRING" id="2594813.A0A395MZS4"/>
<dbReference type="InterPro" id="IPR011531">
    <property type="entry name" value="HCO3_transpt-like_TM_dom"/>
</dbReference>
<evidence type="ECO:0000256" key="17">
    <source>
        <dbReference type="ARBA" id="ARBA00047905"/>
    </source>
</evidence>
<comment type="subcellular location">
    <subcellularLocation>
        <location evidence="1">Vacuole membrane</location>
        <topology evidence="1">Multi-pass membrane protein</topology>
    </subcellularLocation>
</comment>
<evidence type="ECO:0000256" key="2">
    <source>
        <dbReference type="ARBA" id="ARBA00004888"/>
    </source>
</evidence>
<keyword evidence="8" id="KW-0808">Transferase</keyword>
<gene>
    <name evidence="22" type="ORF">FIE12Z_2243</name>
</gene>
<dbReference type="InterPro" id="IPR022673">
    <property type="entry name" value="Hexokinase_C"/>
</dbReference>
<proteinExistence type="inferred from homology"/>
<evidence type="ECO:0000256" key="15">
    <source>
        <dbReference type="ARBA" id="ARBA00023152"/>
    </source>
</evidence>
<keyword evidence="12" id="KW-0067">ATP-binding</keyword>
<evidence type="ECO:0000259" key="19">
    <source>
        <dbReference type="Pfam" id="PF00349"/>
    </source>
</evidence>
<evidence type="ECO:0000256" key="6">
    <source>
        <dbReference type="ARBA" id="ARBA00012324"/>
    </source>
</evidence>
<feature type="domain" description="Bicarbonate transporter-like transmembrane" evidence="20">
    <location>
        <begin position="43"/>
        <end position="210"/>
    </location>
</feature>
<reference evidence="22 23" key="1">
    <citation type="journal article" date="2018" name="PLoS Pathog.">
        <title>Evolution of structural diversity of trichothecenes, a family of toxins produced by plant pathogenic and entomopathogenic fungi.</title>
        <authorList>
            <person name="Proctor R.H."/>
            <person name="McCormick S.P."/>
            <person name="Kim H.S."/>
            <person name="Cardoza R.E."/>
            <person name="Stanley A.M."/>
            <person name="Lindo L."/>
            <person name="Kelly A."/>
            <person name="Brown D.W."/>
            <person name="Lee T."/>
            <person name="Vaughan M.M."/>
            <person name="Alexander N.J."/>
            <person name="Busman M."/>
            <person name="Gutierrez S."/>
        </authorList>
    </citation>
    <scope>NUCLEOTIDE SEQUENCE [LARGE SCALE GENOMIC DNA]</scope>
    <source>
        <strain evidence="22 23">NRRL 13405</strain>
    </source>
</reference>
<dbReference type="GO" id="GO:0006006">
    <property type="term" value="P:glucose metabolic process"/>
    <property type="evidence" value="ECO:0007669"/>
    <property type="project" value="TreeGrafter"/>
</dbReference>
<evidence type="ECO:0000313" key="23">
    <source>
        <dbReference type="Proteomes" id="UP000265631"/>
    </source>
</evidence>
<organism evidence="22 23">
    <name type="scientific">Fusarium flagelliforme</name>
    <dbReference type="NCBI Taxonomy" id="2675880"/>
    <lineage>
        <taxon>Eukaryota</taxon>
        <taxon>Fungi</taxon>
        <taxon>Dikarya</taxon>
        <taxon>Ascomycota</taxon>
        <taxon>Pezizomycotina</taxon>
        <taxon>Sordariomycetes</taxon>
        <taxon>Hypocreomycetidae</taxon>
        <taxon>Hypocreales</taxon>
        <taxon>Nectriaceae</taxon>
        <taxon>Fusarium</taxon>
        <taxon>Fusarium incarnatum-equiseti species complex</taxon>
    </lineage>
</organism>
<name>A0A395MZS4_9HYPO</name>
<dbReference type="GO" id="GO:0005829">
    <property type="term" value="C:cytosol"/>
    <property type="evidence" value="ECO:0007669"/>
    <property type="project" value="TreeGrafter"/>
</dbReference>
<evidence type="ECO:0000256" key="4">
    <source>
        <dbReference type="ARBA" id="ARBA00009225"/>
    </source>
</evidence>
<keyword evidence="13" id="KW-1133">Transmembrane helix</keyword>
<dbReference type="GO" id="GO:0006013">
    <property type="term" value="P:mannose metabolic process"/>
    <property type="evidence" value="ECO:0007669"/>
    <property type="project" value="TreeGrafter"/>
</dbReference>
<dbReference type="InterPro" id="IPR043129">
    <property type="entry name" value="ATPase_NBD"/>
</dbReference>
<keyword evidence="14" id="KW-0472">Membrane</keyword>
<dbReference type="SUPFAM" id="SSF53067">
    <property type="entry name" value="Actin-like ATPase domain"/>
    <property type="match status" value="2"/>
</dbReference>
<evidence type="ECO:0000256" key="10">
    <source>
        <dbReference type="ARBA" id="ARBA00022741"/>
    </source>
</evidence>
<evidence type="ECO:0000256" key="18">
    <source>
        <dbReference type="SAM" id="MobiDB-lite"/>
    </source>
</evidence>
<dbReference type="InterPro" id="IPR022672">
    <property type="entry name" value="Hexokinase_N"/>
</dbReference>
<feature type="domain" description="Hexokinase N-terminal" evidence="19">
    <location>
        <begin position="657"/>
        <end position="850"/>
    </location>
</feature>
<dbReference type="GO" id="GO:0019158">
    <property type="term" value="F:mannokinase activity"/>
    <property type="evidence" value="ECO:0007669"/>
    <property type="project" value="TreeGrafter"/>
</dbReference>
<dbReference type="PANTHER" id="PTHR19443">
    <property type="entry name" value="HEXOKINASE"/>
    <property type="match status" value="1"/>
</dbReference>
<evidence type="ECO:0000256" key="16">
    <source>
        <dbReference type="ARBA" id="ARBA00044613"/>
    </source>
</evidence>
<dbReference type="GO" id="GO:0005524">
    <property type="term" value="F:ATP binding"/>
    <property type="evidence" value="ECO:0007669"/>
    <property type="project" value="UniProtKB-KW"/>
</dbReference>
<comment type="caution">
    <text evidence="22">The sequence shown here is derived from an EMBL/GenBank/DDBJ whole genome shotgun (WGS) entry which is preliminary data.</text>
</comment>
<dbReference type="Pfam" id="PF00955">
    <property type="entry name" value="HCO3_cotransp"/>
    <property type="match status" value="2"/>
</dbReference>
<dbReference type="GO" id="GO:0005536">
    <property type="term" value="F:D-glucose binding"/>
    <property type="evidence" value="ECO:0007669"/>
    <property type="project" value="InterPro"/>
</dbReference>
<dbReference type="EC" id="2.7.1.1" evidence="6"/>
<comment type="pathway">
    <text evidence="2">Carbohydrate degradation; glycolysis; D-glyceraldehyde 3-phosphate and glycerone phosphate from D-glucose: step 1/4.</text>
</comment>
<dbReference type="GO" id="GO:0006820">
    <property type="term" value="P:monoatomic anion transport"/>
    <property type="evidence" value="ECO:0007669"/>
    <property type="project" value="InterPro"/>
</dbReference>
<evidence type="ECO:0000256" key="14">
    <source>
        <dbReference type="ARBA" id="ARBA00023136"/>
    </source>
</evidence>
<keyword evidence="23" id="KW-1185">Reference proteome</keyword>
<evidence type="ECO:0000259" key="20">
    <source>
        <dbReference type="Pfam" id="PF00955"/>
    </source>
</evidence>
<comment type="pathway">
    <text evidence="3">Carbohydrate metabolism; hexose metabolism.</text>
</comment>
<dbReference type="GO" id="GO:0001678">
    <property type="term" value="P:intracellular glucose homeostasis"/>
    <property type="evidence" value="ECO:0007669"/>
    <property type="project" value="InterPro"/>
</dbReference>
<dbReference type="PANTHER" id="PTHR19443:SF16">
    <property type="entry name" value="HEXOKINASE TYPE 1-RELATED"/>
    <property type="match status" value="1"/>
</dbReference>
<dbReference type="Gene3D" id="1.10.287.570">
    <property type="entry name" value="Helical hairpin bin"/>
    <property type="match status" value="1"/>
</dbReference>
<keyword evidence="15" id="KW-0324">Glycolysis</keyword>
<dbReference type="AlphaFoldDB" id="A0A395MZS4"/>
<evidence type="ECO:0000256" key="11">
    <source>
        <dbReference type="ARBA" id="ARBA00022777"/>
    </source>
</evidence>
<evidence type="ECO:0000313" key="22">
    <source>
        <dbReference type="EMBL" id="RFN53418.1"/>
    </source>
</evidence>
<dbReference type="PROSITE" id="PS51748">
    <property type="entry name" value="HEXOKINASE_2"/>
    <property type="match status" value="1"/>
</dbReference>
<sequence>MSNDIEPGGSSGGATLAQEKTNLSYSYDNRRGWRRWRVFHPGRGMYHDVKRRLPYYWSDITDAFTYRVVASTIRMYFVNLLPAIAYTLDMYRRTGQFFGINEALFSSALAAIVFSTMSTQPLTIVGVTGLISLFNFTIYDILKIYDISIYPQFMAWTGIWAAIFHWLVAVFNTCDYMRYVTDFSSESFGMYVGIIYIIKGVEELVNEFDQEGSAAGYLACIIAILYFGTVYGLEKLGSSTVWKAGVRTILADYAYVFGTIFWVGFSHFPGRLDATHIERVPVTKAFYPTQPRDWLIDFWNLDVKWVFVAMPFGFLTMLLFYYDHNVSSITAQARQYPLKKPGGFHWDFFLLGCTTFVSGILGLPMPNGLVPQVCTSPVNYIMIFLTSHEAPVHTDSLTIYETDLKIIPTSEGEDTEIRRPIVKATAVVEQRVSHFLMGLGLIGTMTGPLLVVLHTMPAAVFAGVFFVVGWGSIESNGILQKFIYLQSEKRFIQRDEPLLRVRRRKIILFISLQLVGVFACVAVSHTLAAIGFPVLIILLIPLRILIVPRWFSLEELQILDDFTATNKAVLASLGGQPALPEHTKEQDWGIGRRHSESQHGVARQRAGSIHRGQSPGTNPPVRLRGFDRPWINLGSLNIINTIDPMLAEEMADFKAYLDELEQDFTVDTTKLKDVTDHFVQELEKGLSVTGGSIPMNPTWVMNYPNGNETGKYLVLDMGGTNLRVYSIQLTKEKCGFEIKSESHKLPDELKTGKADQLWDFVAGHLESFLHKADFDLSVETDLSFIFSFPTTQRTIDEGILQRWTKGFNVADSEGQDAAASLRRAIAKKNLPLKVKVVTNDTTATMMASAYLNTETAIGCVFGTGCNGAYFEKIDAIPKLANDNLNGEEFMAINCEWGAFDNEHAVLPLTSYDLAIDEASPRKGQQAFEKMVAGLYLGELFRRVVLEIHQRDPQSFLNGQSTEILHDPYCVDSSFLSAIEEDTSDGLRQAYDICVSSLGISPTQPELQFMKAVAKLITTRAARLSATGVAAICQKRDIQTCHVGVEGSLFEKHPHFQLELSKAVGEILASDAAPESRKDNVEFMLSPGSGVGAAVIASTLKQR</sequence>
<dbReference type="GO" id="GO:0008865">
    <property type="term" value="F:fructokinase activity"/>
    <property type="evidence" value="ECO:0007669"/>
    <property type="project" value="TreeGrafter"/>
</dbReference>
<dbReference type="GO" id="GO:0005739">
    <property type="term" value="C:mitochondrion"/>
    <property type="evidence" value="ECO:0007669"/>
    <property type="project" value="TreeGrafter"/>
</dbReference>
<protein>
    <recommendedName>
        <fullName evidence="6">hexokinase</fullName>
        <ecNumber evidence="6">2.7.1.1</ecNumber>
    </recommendedName>
</protein>
<dbReference type="PRINTS" id="PR00475">
    <property type="entry name" value="HEXOKINASE"/>
</dbReference>
<feature type="region of interest" description="Disordered" evidence="18">
    <location>
        <begin position="601"/>
        <end position="621"/>
    </location>
</feature>
<dbReference type="FunFam" id="1.10.287.570:FF:000003">
    <property type="entry name" value="Anion exchange family protein"/>
    <property type="match status" value="1"/>
</dbReference>
<dbReference type="Gene3D" id="1.10.287.1250">
    <property type="match status" value="1"/>
</dbReference>
<dbReference type="Gene3D" id="3.30.420.40">
    <property type="match status" value="1"/>
</dbReference>
<evidence type="ECO:0000256" key="3">
    <source>
        <dbReference type="ARBA" id="ARBA00005028"/>
    </source>
</evidence>
<dbReference type="Proteomes" id="UP000265631">
    <property type="component" value="Unassembled WGS sequence"/>
</dbReference>
<dbReference type="Gene3D" id="3.40.367.20">
    <property type="match status" value="1"/>
</dbReference>